<dbReference type="Proteomes" id="UP001139486">
    <property type="component" value="Unassembled WGS sequence"/>
</dbReference>
<keyword evidence="2" id="KW-1185">Reference proteome</keyword>
<name>A0A9X2KPC4_9SPHN</name>
<dbReference type="InterPro" id="IPR035965">
    <property type="entry name" value="PAS-like_dom_sf"/>
</dbReference>
<dbReference type="AlphaFoldDB" id="A0A9X2KPC4"/>
<dbReference type="SUPFAM" id="SSF55785">
    <property type="entry name" value="PYP-like sensor domain (PAS domain)"/>
    <property type="match status" value="1"/>
</dbReference>
<protein>
    <recommendedName>
        <fullName evidence="3">PAS domain-containing protein</fullName>
    </recommendedName>
</protein>
<dbReference type="Gene3D" id="3.30.450.20">
    <property type="entry name" value="PAS domain"/>
    <property type="match status" value="1"/>
</dbReference>
<reference evidence="1" key="1">
    <citation type="submission" date="2022-05" db="EMBL/GenBank/DDBJ databases">
        <title>Sphingomonas sp. strain RP10 Genome sequencing and assembly.</title>
        <authorList>
            <person name="Kim I."/>
        </authorList>
    </citation>
    <scope>NUCLEOTIDE SEQUENCE</scope>
    <source>
        <strain evidence="1">RP10</strain>
    </source>
</reference>
<proteinExistence type="predicted"/>
<dbReference type="EMBL" id="JAMLDY010000006">
    <property type="protein sequence ID" value="MCP3734559.1"/>
    <property type="molecule type" value="Genomic_DNA"/>
</dbReference>
<comment type="caution">
    <text evidence="1">The sequence shown here is derived from an EMBL/GenBank/DDBJ whole genome shotgun (WGS) entry which is preliminary data.</text>
</comment>
<gene>
    <name evidence="1" type="ORF">M9979_06685</name>
</gene>
<dbReference type="RefSeq" id="WP_254288556.1">
    <property type="nucleotide sequence ID" value="NZ_JAMLDY010000006.1"/>
</dbReference>
<sequence>MIPTEPLPLHHSWPLWDLAQRFDLGCVHDRAGSTLAHPSPACGAWAYDLVEHRLDWSPEVYRLFGFKPQDGAPTRAATLARYAEPSRAAMERLRAHAIRHRRGFTLDIQVTPIRSRPRWLRLTAAPVEEDGVVVRLHGWKADVTHLYARSY</sequence>
<evidence type="ECO:0000313" key="1">
    <source>
        <dbReference type="EMBL" id="MCP3734559.1"/>
    </source>
</evidence>
<organism evidence="1 2">
    <name type="scientific">Sphingomonas liriopis</name>
    <dbReference type="NCBI Taxonomy" id="2949094"/>
    <lineage>
        <taxon>Bacteria</taxon>
        <taxon>Pseudomonadati</taxon>
        <taxon>Pseudomonadota</taxon>
        <taxon>Alphaproteobacteria</taxon>
        <taxon>Sphingomonadales</taxon>
        <taxon>Sphingomonadaceae</taxon>
        <taxon>Sphingomonas</taxon>
    </lineage>
</organism>
<evidence type="ECO:0008006" key="3">
    <source>
        <dbReference type="Google" id="ProtNLM"/>
    </source>
</evidence>
<evidence type="ECO:0000313" key="2">
    <source>
        <dbReference type="Proteomes" id="UP001139486"/>
    </source>
</evidence>
<accession>A0A9X2KPC4</accession>